<accession>A0ABW4IKL4</accession>
<dbReference type="GO" id="GO:0008233">
    <property type="term" value="F:peptidase activity"/>
    <property type="evidence" value="ECO:0007669"/>
    <property type="project" value="UniProtKB-KW"/>
</dbReference>
<organism evidence="1 2">
    <name type="scientific">Streptomyces caeni</name>
    <dbReference type="NCBI Taxonomy" id="2307231"/>
    <lineage>
        <taxon>Bacteria</taxon>
        <taxon>Bacillati</taxon>
        <taxon>Actinomycetota</taxon>
        <taxon>Actinomycetes</taxon>
        <taxon>Kitasatosporales</taxon>
        <taxon>Streptomycetaceae</taxon>
        <taxon>Streptomyces</taxon>
    </lineage>
</organism>
<dbReference type="EMBL" id="JBHUDX010000016">
    <property type="protein sequence ID" value="MFD1657854.1"/>
    <property type="molecule type" value="Genomic_DNA"/>
</dbReference>
<gene>
    <name evidence="1" type="ORF">ACFSL4_06360</name>
</gene>
<dbReference type="GO" id="GO:0006508">
    <property type="term" value="P:proteolysis"/>
    <property type="evidence" value="ECO:0007669"/>
    <property type="project" value="UniProtKB-KW"/>
</dbReference>
<dbReference type="Proteomes" id="UP001597261">
    <property type="component" value="Unassembled WGS sequence"/>
</dbReference>
<dbReference type="RefSeq" id="WP_381079553.1">
    <property type="nucleotide sequence ID" value="NZ_JBHUDX010000016.1"/>
</dbReference>
<keyword evidence="1" id="KW-0378">Hydrolase</keyword>
<keyword evidence="2" id="KW-1185">Reference proteome</keyword>
<name>A0ABW4IKL4_9ACTN</name>
<comment type="caution">
    <text evidence="1">The sequence shown here is derived from an EMBL/GenBank/DDBJ whole genome shotgun (WGS) entry which is preliminary data.</text>
</comment>
<proteinExistence type="predicted"/>
<reference evidence="2" key="1">
    <citation type="journal article" date="2019" name="Int. J. Syst. Evol. Microbiol.">
        <title>The Global Catalogue of Microorganisms (GCM) 10K type strain sequencing project: providing services to taxonomists for standard genome sequencing and annotation.</title>
        <authorList>
            <consortium name="The Broad Institute Genomics Platform"/>
            <consortium name="The Broad Institute Genome Sequencing Center for Infectious Disease"/>
            <person name="Wu L."/>
            <person name="Ma J."/>
        </authorList>
    </citation>
    <scope>NUCLEOTIDE SEQUENCE [LARGE SCALE GENOMIC DNA]</scope>
    <source>
        <strain evidence="2">CGMCC 1.12470</strain>
    </source>
</reference>
<evidence type="ECO:0000313" key="2">
    <source>
        <dbReference type="Proteomes" id="UP001597261"/>
    </source>
</evidence>
<protein>
    <submittedName>
        <fullName evidence="1">Clp protease N-terminal domain-containing protein</fullName>
    </submittedName>
</protein>
<sequence>MGDEHLLLALTARPGVPFEVLADHGVTYAAVERVLWGGGEVRAG</sequence>
<keyword evidence="1" id="KW-0645">Protease</keyword>
<evidence type="ECO:0000313" key="1">
    <source>
        <dbReference type="EMBL" id="MFD1657854.1"/>
    </source>
</evidence>